<feature type="compositionally biased region" description="Acidic residues" evidence="7">
    <location>
        <begin position="824"/>
        <end position="846"/>
    </location>
</feature>
<dbReference type="InterPro" id="IPR051261">
    <property type="entry name" value="NLR"/>
</dbReference>
<evidence type="ECO:0000256" key="7">
    <source>
        <dbReference type="SAM" id="MobiDB-lite"/>
    </source>
</evidence>
<dbReference type="InterPro" id="IPR032675">
    <property type="entry name" value="LRR_dom_sf"/>
</dbReference>
<dbReference type="SMART" id="SM00589">
    <property type="entry name" value="PRY"/>
    <property type="match status" value="1"/>
</dbReference>
<dbReference type="Ensembl" id="ENSOMYT00000156779.1">
    <property type="protein sequence ID" value="ENSOMYP00000128754.1"/>
    <property type="gene ID" value="ENSOMYG00000041014.2"/>
</dbReference>
<keyword evidence="6" id="KW-0067">ATP-binding</keyword>
<evidence type="ECO:0000256" key="2">
    <source>
        <dbReference type="ARBA" id="ARBA00022490"/>
    </source>
</evidence>
<dbReference type="InterPro" id="IPR001870">
    <property type="entry name" value="B30.2/SPRY"/>
</dbReference>
<dbReference type="SUPFAM" id="SSF52047">
    <property type="entry name" value="RNI-like"/>
    <property type="match status" value="1"/>
</dbReference>
<reference evidence="10" key="2">
    <citation type="submission" date="2025-08" db="UniProtKB">
        <authorList>
            <consortium name="Ensembl"/>
        </authorList>
    </citation>
    <scope>IDENTIFICATION</scope>
</reference>
<feature type="domain" description="NACHT" evidence="9">
    <location>
        <begin position="438"/>
        <end position="571"/>
    </location>
</feature>
<dbReference type="Gene3D" id="3.40.50.300">
    <property type="entry name" value="P-loop containing nucleotide triphosphate hydrolases"/>
    <property type="match status" value="1"/>
</dbReference>
<dbReference type="RefSeq" id="XP_036820745.1">
    <property type="nucleotide sequence ID" value="XM_036964850.1"/>
</dbReference>
<feature type="compositionally biased region" description="Polar residues" evidence="7">
    <location>
        <begin position="76"/>
        <end position="105"/>
    </location>
</feature>
<evidence type="ECO:0000256" key="5">
    <source>
        <dbReference type="ARBA" id="ARBA00022741"/>
    </source>
</evidence>
<feature type="compositionally biased region" description="Low complexity" evidence="7">
    <location>
        <begin position="166"/>
        <end position="178"/>
    </location>
</feature>
<dbReference type="Proteomes" id="UP000694395">
    <property type="component" value="Chromosome 27"/>
</dbReference>
<evidence type="ECO:0000259" key="8">
    <source>
        <dbReference type="PROSITE" id="PS50188"/>
    </source>
</evidence>
<dbReference type="InterPro" id="IPR003877">
    <property type="entry name" value="SPRY_dom"/>
</dbReference>
<evidence type="ECO:0000256" key="1">
    <source>
        <dbReference type="ARBA" id="ARBA00004496"/>
    </source>
</evidence>
<dbReference type="Pfam" id="PF13765">
    <property type="entry name" value="PRY"/>
    <property type="match status" value="1"/>
</dbReference>
<dbReference type="InterPro" id="IPR029495">
    <property type="entry name" value="NACHT-assoc"/>
</dbReference>
<dbReference type="Pfam" id="PF17779">
    <property type="entry name" value="WHD_NOD2"/>
    <property type="match status" value="1"/>
</dbReference>
<dbReference type="InterPro" id="IPR006574">
    <property type="entry name" value="PRY"/>
</dbReference>
<dbReference type="InterPro" id="IPR041075">
    <property type="entry name" value="NOD1/2_WH"/>
</dbReference>
<dbReference type="GO" id="GO:0005737">
    <property type="term" value="C:cytoplasm"/>
    <property type="evidence" value="ECO:0007669"/>
    <property type="project" value="UniProtKB-SubCell"/>
</dbReference>
<dbReference type="InterPro" id="IPR043136">
    <property type="entry name" value="B30.2/SPRY_sf"/>
</dbReference>
<feature type="region of interest" description="Disordered" evidence="7">
    <location>
        <begin position="1"/>
        <end position="288"/>
    </location>
</feature>
<feature type="compositionally biased region" description="Low complexity" evidence="7">
    <location>
        <begin position="265"/>
        <end position="277"/>
    </location>
</feature>
<name>A0A8K9X5P2_ONCMY</name>
<keyword evidence="2" id="KW-0963">Cytoplasm</keyword>
<dbReference type="Pfam" id="PF05729">
    <property type="entry name" value="NACHT"/>
    <property type="match status" value="1"/>
</dbReference>
<feature type="compositionally biased region" description="Low complexity" evidence="7">
    <location>
        <begin position="146"/>
        <end position="158"/>
    </location>
</feature>
<evidence type="ECO:0000256" key="6">
    <source>
        <dbReference type="ARBA" id="ARBA00022840"/>
    </source>
</evidence>
<dbReference type="GeneTree" id="ENSGT01070000253760"/>
<dbReference type="PRINTS" id="PR01407">
    <property type="entry name" value="BUTYPHLNCDUF"/>
</dbReference>
<dbReference type="GeneID" id="110507986"/>
<dbReference type="Pfam" id="PF14484">
    <property type="entry name" value="FISNA"/>
    <property type="match status" value="1"/>
</dbReference>
<feature type="compositionally biased region" description="Low complexity" evidence="7">
    <location>
        <begin position="206"/>
        <end position="218"/>
    </location>
</feature>
<dbReference type="CDD" id="cd16040">
    <property type="entry name" value="SPRY_PRY_SNTX"/>
    <property type="match status" value="1"/>
</dbReference>
<dbReference type="SUPFAM" id="SSF49899">
    <property type="entry name" value="Concanavalin A-like lectins/glucanases"/>
    <property type="match status" value="1"/>
</dbReference>
<feature type="compositionally biased region" description="Low complexity" evidence="7">
    <location>
        <begin position="112"/>
        <end position="136"/>
    </location>
</feature>
<comment type="subcellular location">
    <subcellularLocation>
        <location evidence="1">Cytoplasm</location>
    </subcellularLocation>
</comment>
<feature type="region of interest" description="Disordered" evidence="7">
    <location>
        <begin position="796"/>
        <end position="851"/>
    </location>
</feature>
<keyword evidence="3" id="KW-0433">Leucine-rich repeat</keyword>
<sequence>MDRKKRRTMAKNPEWKKNLGTKPCIRKMFGRSCPPSASCPQCRESPKSSPAIDTPGQIPQQHNDLPSSNRKRSLGDQPTTEQTQASLPSSSFSSNCQPLHSSVTPRQPPFPHLTHPHLSSLSSSVSPHVSTPHPLSLGPPLPSSIPPVSSSPSSVSLGPPLPSSIPPVSSSPSSVSLGPPLPSSIPPVSSSPSSVSLGPPLPSSIPPVSSSPSSVSLGPPLPSSIPPVSSSPSSVSLGPPLPSSIPPVSSPSSVSLGPPLPSSIPPVSSSPSSVSLGPPLPSSIPPVSSSPSLMLAAHAFGHSYTAQSGGTNVAPQLNNNYILGSVNINVSSQQSVDLSAAPQSSDQEDALIQRVKEKHKARLKSRCKHLFEGNARNETLLNNIYTKLYITAGETEGLCNKHEVLQIETASRTCTSEDTPVNCNDIFKPLPGQDRIITTVMTKGIAGIGKTVTVQKFILDWAEGKANLHLDFIFLLPFRDLNLVEKQFSLHGLLCSFHNELREIDAKKIAGCQVLFIFDGLDESQLPLDFNRNKILFDMTEEAPIDVLLTNLIKGNLLPSARLWITSRPAAANQIPRKNITQMTEVRGFNDSQKEEYFRKRFCWDANLGNRIISHIKTKRSLNIMCQIPVFCWITAMVLGEMLTNDCKEIPKTISEMYTHFVLIQTNLKNQKYHNSNETDARRIKESDKEIILKLAKLAFEHLKKSNLIFYEKDLIECGLDINVASVKSGLCTEIFKQEDGLYCEKVYCFVHFTIQEYFAALYLLYCYTTDNLCVLESFLHKGFVEEDLEEGSAALFGDNGDHSDASQSDESGESLESTIEENSTLEEEPEEHSESFNDDEAEEVSGSESSELVLQEKPSFHVLLKSALLNALQSVNGHLDLMLRFLLGLSLDSNQRLLQDLLSETESYADSVEETKFYIKEQLRLHNSPERSINLVYCLAEINDNTLTEEVEAYLRSGNRGGTKLSPAKCTTLATVLMSREILDEFDLKKFNTCEEGRKRLIPLIKYCRNALLAGCNLTERSWGVVASAIKSTNLLRKLDLSYNDLQHSRMDLLCDGLCSQSCKLKILRLNQCNLTMECCSALESALGSTSSHLRELDLGGNDLQDSGVKLLSAGLQKLETLMMSSCGITEEGCASLASALRSNPSYLRTLVLCDNNLHNSGVKLLSAGLGSKHCELETLRLSGCLVSMEGCASLASALRSNPSHLRELDLSYNHPGDRGVRLLSDVLGDPLFILNVEHNEECYLKPGLKKYACALTLDPNTAHKTLSLSNNGRTVTWEDDDHLCLPHTERFNDCPQVLCREGLTGCCYWEVECSGKGFHVGVAYKHMSRVGKGHNCLLGYNDKSWSLRFLKHGFLKLSVWHKNEHTVIPAPSSSTDRVGVYLNSSQGILSFYLVYSDTLTHLHTFQSTFTEPLYPAFSVNDYSSVSLC</sequence>
<evidence type="ECO:0000313" key="11">
    <source>
        <dbReference type="Proteomes" id="UP000694395"/>
    </source>
</evidence>
<dbReference type="Pfam" id="PF17776">
    <property type="entry name" value="NLRC4_HD2"/>
    <property type="match status" value="1"/>
</dbReference>
<dbReference type="PANTHER" id="PTHR24106">
    <property type="entry name" value="NACHT, LRR AND CARD DOMAINS-CONTAINING"/>
    <property type="match status" value="1"/>
</dbReference>
<dbReference type="InterPro" id="IPR003879">
    <property type="entry name" value="Butyrophylin_SPRY"/>
</dbReference>
<dbReference type="InterPro" id="IPR001611">
    <property type="entry name" value="Leu-rich_rpt"/>
</dbReference>
<keyword evidence="11" id="KW-1185">Reference proteome</keyword>
<dbReference type="Pfam" id="PF13516">
    <property type="entry name" value="LRR_6"/>
    <property type="match status" value="3"/>
</dbReference>
<dbReference type="Pfam" id="PF00622">
    <property type="entry name" value="SPRY"/>
    <property type="match status" value="1"/>
</dbReference>
<keyword evidence="5" id="KW-0547">Nucleotide-binding</keyword>
<organism evidence="10 11">
    <name type="scientific">Oncorhynchus mykiss</name>
    <name type="common">Rainbow trout</name>
    <name type="synonym">Salmo gairdneri</name>
    <dbReference type="NCBI Taxonomy" id="8022"/>
    <lineage>
        <taxon>Eukaryota</taxon>
        <taxon>Metazoa</taxon>
        <taxon>Chordata</taxon>
        <taxon>Craniata</taxon>
        <taxon>Vertebrata</taxon>
        <taxon>Euteleostomi</taxon>
        <taxon>Actinopterygii</taxon>
        <taxon>Neopterygii</taxon>
        <taxon>Teleostei</taxon>
        <taxon>Protacanthopterygii</taxon>
        <taxon>Salmoniformes</taxon>
        <taxon>Salmonidae</taxon>
        <taxon>Salmoninae</taxon>
        <taxon>Oncorhynchus</taxon>
    </lineage>
</organism>
<dbReference type="Gene3D" id="3.80.10.10">
    <property type="entry name" value="Ribonuclease Inhibitor"/>
    <property type="match status" value="2"/>
</dbReference>
<dbReference type="SMART" id="SM00449">
    <property type="entry name" value="SPRY"/>
    <property type="match status" value="1"/>
</dbReference>
<dbReference type="FunFam" id="3.40.50.300:FF:000210">
    <property type="entry name" value="Si:dkey-16p6.1"/>
    <property type="match status" value="1"/>
</dbReference>
<dbReference type="InterPro" id="IPR013320">
    <property type="entry name" value="ConA-like_dom_sf"/>
</dbReference>
<feature type="compositionally biased region" description="Polar residues" evidence="7">
    <location>
        <begin position="57"/>
        <end position="68"/>
    </location>
</feature>
<evidence type="ECO:0000259" key="9">
    <source>
        <dbReference type="PROSITE" id="PS50837"/>
    </source>
</evidence>
<evidence type="ECO:0000256" key="3">
    <source>
        <dbReference type="ARBA" id="ARBA00022614"/>
    </source>
</evidence>
<dbReference type="InterPro" id="IPR041267">
    <property type="entry name" value="NLRP_HD2"/>
</dbReference>
<dbReference type="GO" id="GO:0005524">
    <property type="term" value="F:ATP binding"/>
    <property type="evidence" value="ECO:0007669"/>
    <property type="project" value="UniProtKB-KW"/>
</dbReference>
<dbReference type="InterPro" id="IPR027417">
    <property type="entry name" value="P-loop_NTPase"/>
</dbReference>
<protein>
    <recommendedName>
        <fullName evidence="12">B30.2/SPRY domain-containing protein</fullName>
    </recommendedName>
</protein>
<feature type="compositionally biased region" description="Low complexity" evidence="7">
    <location>
        <begin position="226"/>
        <end position="238"/>
    </location>
</feature>
<accession>A0A8K9X5P2</accession>
<dbReference type="PROSITE" id="PS50188">
    <property type="entry name" value="B302_SPRY"/>
    <property type="match status" value="1"/>
</dbReference>
<feature type="domain" description="B30.2/SPRY" evidence="8">
    <location>
        <begin position="1237"/>
        <end position="1430"/>
    </location>
</feature>
<evidence type="ECO:0000313" key="10">
    <source>
        <dbReference type="Ensembl" id="ENSOMYP00000128754.1"/>
    </source>
</evidence>
<feature type="compositionally biased region" description="Low complexity" evidence="7">
    <location>
        <begin position="186"/>
        <end position="198"/>
    </location>
</feature>
<proteinExistence type="predicted"/>
<reference evidence="10" key="1">
    <citation type="submission" date="2020-07" db="EMBL/GenBank/DDBJ databases">
        <title>A long reads based de novo assembly of the rainbow trout Arlee double haploid line genome.</title>
        <authorList>
            <person name="Gao G."/>
            <person name="Palti Y."/>
        </authorList>
    </citation>
    <scope>NUCLEOTIDE SEQUENCE [LARGE SCALE GENOMIC DNA]</scope>
</reference>
<keyword evidence="4" id="KW-0677">Repeat</keyword>
<dbReference type="SMART" id="SM00368">
    <property type="entry name" value="LRR_RI"/>
    <property type="match status" value="7"/>
</dbReference>
<feature type="compositionally biased region" description="Pro residues" evidence="7">
    <location>
        <begin position="239"/>
        <end position="249"/>
    </location>
</feature>
<dbReference type="PROSITE" id="PS50837">
    <property type="entry name" value="NACHT"/>
    <property type="match status" value="1"/>
</dbReference>
<dbReference type="SMART" id="SM01288">
    <property type="entry name" value="FISNA"/>
    <property type="match status" value="1"/>
</dbReference>
<dbReference type="InterPro" id="IPR007111">
    <property type="entry name" value="NACHT_NTPase"/>
</dbReference>
<dbReference type="Gene3D" id="2.60.120.920">
    <property type="match status" value="1"/>
</dbReference>
<evidence type="ECO:0008006" key="12">
    <source>
        <dbReference type="Google" id="ProtNLM"/>
    </source>
</evidence>
<evidence type="ECO:0000256" key="4">
    <source>
        <dbReference type="ARBA" id="ARBA00022737"/>
    </source>
</evidence>
<reference evidence="10" key="3">
    <citation type="submission" date="2025-09" db="UniProtKB">
        <authorList>
            <consortium name="Ensembl"/>
        </authorList>
    </citation>
    <scope>IDENTIFICATION</scope>
</reference>